<keyword evidence="6 14" id="KW-0472">Membrane</keyword>
<dbReference type="PROSITE" id="PS50850">
    <property type="entry name" value="MFS"/>
    <property type="match status" value="1"/>
</dbReference>
<feature type="transmembrane region" description="Helical" evidence="14">
    <location>
        <begin position="371"/>
        <end position="395"/>
    </location>
</feature>
<dbReference type="PRINTS" id="PR00171">
    <property type="entry name" value="SUGRTRNSPORT"/>
</dbReference>
<name>A0A3R7A5B2_9STRA</name>
<feature type="transmembrane region" description="Helical" evidence="14">
    <location>
        <begin position="40"/>
        <end position="63"/>
    </location>
</feature>
<dbReference type="PANTHER" id="PTHR48020:SF12">
    <property type="entry name" value="PROTON MYO-INOSITOL COTRANSPORTER"/>
    <property type="match status" value="1"/>
</dbReference>
<keyword evidence="17" id="KW-1185">Reference proteome</keyword>
<evidence type="ECO:0000256" key="11">
    <source>
        <dbReference type="ARBA" id="ARBA00044668"/>
    </source>
</evidence>
<dbReference type="Proteomes" id="UP000285060">
    <property type="component" value="Unassembled WGS sequence"/>
</dbReference>
<dbReference type="InterPro" id="IPR020846">
    <property type="entry name" value="MFS_dom"/>
</dbReference>
<evidence type="ECO:0000256" key="5">
    <source>
        <dbReference type="ARBA" id="ARBA00022989"/>
    </source>
</evidence>
<feature type="transmembrane region" description="Helical" evidence="14">
    <location>
        <begin position="75"/>
        <end position="93"/>
    </location>
</feature>
<comment type="subcellular location">
    <subcellularLocation>
        <location evidence="1">Membrane</location>
        <topology evidence="1">Multi-pass membrane protein</topology>
    </subcellularLocation>
</comment>
<dbReference type="VEuPathDB" id="FungiDB:H310_02988"/>
<keyword evidence="4 14" id="KW-0812">Transmembrane</keyword>
<comment type="catalytic activity">
    <reaction evidence="9">
        <text>D-xylose(out) = D-xylose(in)</text>
        <dbReference type="Rhea" id="RHEA:78427"/>
        <dbReference type="ChEBI" id="CHEBI:53455"/>
    </reaction>
    <physiologicalReaction direction="left-to-right" evidence="9">
        <dbReference type="Rhea" id="RHEA:78428"/>
    </physiologicalReaction>
</comment>
<evidence type="ECO:0000256" key="9">
    <source>
        <dbReference type="ARBA" id="ARBA00044656"/>
    </source>
</evidence>
<evidence type="ECO:0000256" key="14">
    <source>
        <dbReference type="SAM" id="Phobius"/>
    </source>
</evidence>
<dbReference type="GO" id="GO:0016020">
    <property type="term" value="C:membrane"/>
    <property type="evidence" value="ECO:0007669"/>
    <property type="project" value="UniProtKB-SubCell"/>
</dbReference>
<keyword evidence="5 14" id="KW-1133">Transmembrane helix</keyword>
<dbReference type="InterPro" id="IPR036259">
    <property type="entry name" value="MFS_trans_sf"/>
</dbReference>
<evidence type="ECO:0000256" key="8">
    <source>
        <dbReference type="ARBA" id="ARBA00044648"/>
    </source>
</evidence>
<protein>
    <recommendedName>
        <fullName evidence="13">Hexose transporter 1</fullName>
    </recommendedName>
</protein>
<comment type="catalytic activity">
    <reaction evidence="12">
        <text>D-fructose(out) = D-fructose(in)</text>
        <dbReference type="Rhea" id="RHEA:60372"/>
        <dbReference type="ChEBI" id="CHEBI:37721"/>
    </reaction>
    <physiologicalReaction direction="left-to-right" evidence="12">
        <dbReference type="Rhea" id="RHEA:60373"/>
    </physiologicalReaction>
</comment>
<evidence type="ECO:0000256" key="1">
    <source>
        <dbReference type="ARBA" id="ARBA00004141"/>
    </source>
</evidence>
<dbReference type="AlphaFoldDB" id="A0A3R7A5B2"/>
<dbReference type="Gene3D" id="1.20.1250.20">
    <property type="entry name" value="MFS general substrate transporter like domains"/>
    <property type="match status" value="3"/>
</dbReference>
<evidence type="ECO:0000256" key="4">
    <source>
        <dbReference type="ARBA" id="ARBA00022692"/>
    </source>
</evidence>
<dbReference type="Pfam" id="PF00083">
    <property type="entry name" value="Sugar_tr"/>
    <property type="match status" value="2"/>
</dbReference>
<evidence type="ECO:0000259" key="15">
    <source>
        <dbReference type="PROSITE" id="PS50850"/>
    </source>
</evidence>
<evidence type="ECO:0000256" key="3">
    <source>
        <dbReference type="ARBA" id="ARBA00022448"/>
    </source>
</evidence>
<evidence type="ECO:0000256" key="2">
    <source>
        <dbReference type="ARBA" id="ARBA00011738"/>
    </source>
</evidence>
<accession>A0A3R7A5B2</accession>
<evidence type="ECO:0000256" key="6">
    <source>
        <dbReference type="ARBA" id="ARBA00023136"/>
    </source>
</evidence>
<dbReference type="InterPro" id="IPR005828">
    <property type="entry name" value="MFS_sugar_transport-like"/>
</dbReference>
<evidence type="ECO:0000313" key="16">
    <source>
        <dbReference type="EMBL" id="RHY26430.1"/>
    </source>
</evidence>
<reference evidence="16 17" key="1">
    <citation type="submission" date="2018-08" db="EMBL/GenBank/DDBJ databases">
        <title>Aphanomyces genome sequencing and annotation.</title>
        <authorList>
            <person name="Minardi D."/>
            <person name="Oidtmann B."/>
            <person name="Van Der Giezen M."/>
            <person name="Studholme D.J."/>
        </authorList>
    </citation>
    <scope>NUCLEOTIDE SEQUENCE [LARGE SCALE GENOMIC DNA]</scope>
    <source>
        <strain evidence="16 17">NJM0002</strain>
    </source>
</reference>
<evidence type="ECO:0000313" key="17">
    <source>
        <dbReference type="Proteomes" id="UP000285060"/>
    </source>
</evidence>
<feature type="transmembrane region" description="Helical" evidence="14">
    <location>
        <begin position="335"/>
        <end position="359"/>
    </location>
</feature>
<comment type="catalytic activity">
    <reaction evidence="8">
        <text>D-glucose(out) = D-glucose(in)</text>
        <dbReference type="Rhea" id="RHEA:60376"/>
        <dbReference type="ChEBI" id="CHEBI:4167"/>
    </reaction>
    <physiologicalReaction direction="left-to-right" evidence="8">
        <dbReference type="Rhea" id="RHEA:60377"/>
    </physiologicalReaction>
</comment>
<dbReference type="EMBL" id="QUSY01001004">
    <property type="protein sequence ID" value="RHY26430.1"/>
    <property type="molecule type" value="Genomic_DNA"/>
</dbReference>
<comment type="caution">
    <text evidence="16">The sequence shown here is derived from an EMBL/GenBank/DDBJ whole genome shotgun (WGS) entry which is preliminary data.</text>
</comment>
<evidence type="ECO:0000256" key="12">
    <source>
        <dbReference type="ARBA" id="ARBA00044710"/>
    </source>
</evidence>
<comment type="catalytic activity">
    <reaction evidence="10">
        <text>D-mannose(out) = D-mannose(in)</text>
        <dbReference type="Rhea" id="RHEA:78391"/>
        <dbReference type="ChEBI" id="CHEBI:4208"/>
    </reaction>
    <physiologicalReaction direction="left-to-right" evidence="10">
        <dbReference type="Rhea" id="RHEA:78392"/>
    </physiologicalReaction>
</comment>
<feature type="transmembrane region" description="Helical" evidence="14">
    <location>
        <begin position="196"/>
        <end position="218"/>
    </location>
</feature>
<feature type="transmembrane region" description="Helical" evidence="14">
    <location>
        <begin position="230"/>
        <end position="250"/>
    </location>
</feature>
<comment type="catalytic activity">
    <reaction evidence="11">
        <text>D-glucosamine(out) = D-glucosamine(in)</text>
        <dbReference type="Rhea" id="RHEA:78423"/>
        <dbReference type="ChEBI" id="CHEBI:58723"/>
    </reaction>
    <physiologicalReaction direction="left-to-right" evidence="11">
        <dbReference type="Rhea" id="RHEA:78424"/>
    </physiologicalReaction>
</comment>
<dbReference type="PANTHER" id="PTHR48020">
    <property type="entry name" value="PROTON MYO-INOSITOL COTRANSPORTER"/>
    <property type="match status" value="1"/>
</dbReference>
<feature type="domain" description="Major facilitator superfamily (MFS) profile" evidence="15">
    <location>
        <begin position="9"/>
        <end position="426"/>
    </location>
</feature>
<evidence type="ECO:0000256" key="13">
    <source>
        <dbReference type="ARBA" id="ARBA00044780"/>
    </source>
</evidence>
<sequence>MRRGNLTLLTLVSTIGGFLFGYDTGVISGALLYLQQEFQLTAFECELVVSATVFGAIAGAIAGSCANEVVGRRKVILLSAMLFAVGALCMGFARSVQELVVGRLLHGQLAAATDALASIRGEKDFSDELKSMEIEVTTREGSASVGIMTALQSPPVRRAVVLGCVLQMLQQFCGINTVMYYGVTIIRMAGFTDNHVAIWLGAVVALSNFLFTFVGIYLVDRYLHARILTLSSLVGVIVMLIVLGAGFLFAETESLPVHGGIGDCAKFTTCFDCVASTRCGFCPAMAFEPSVVSTSTTIPTSGMCYPGTAAGPTHTACSSGWAFDVCPNASHSPGYVILVSLFAYLACFATGMGPMPWTINAEIYPLSVRSAAISIATAVNWVSNLIVSMTFLSLIQATSTYVTFWLYSAIALAGFGFLVLHLPETKGLTLEEINGVFQCPRGRGATYEPVAMAPQRDAFTLSVFDMKRDQLVFLADGGVALLPMLHLRMGYNTTYTSGVAINKNTAHM</sequence>
<comment type="subunit">
    <text evidence="2">Homodimer.</text>
</comment>
<dbReference type="GO" id="GO:0022857">
    <property type="term" value="F:transmembrane transporter activity"/>
    <property type="evidence" value="ECO:0007669"/>
    <property type="project" value="InterPro"/>
</dbReference>
<dbReference type="InterPro" id="IPR050814">
    <property type="entry name" value="Myo-inositol_Transporter"/>
</dbReference>
<feature type="transmembrane region" description="Helical" evidence="14">
    <location>
        <begin position="7"/>
        <end position="34"/>
    </location>
</feature>
<keyword evidence="3" id="KW-0813">Transport</keyword>
<gene>
    <name evidence="16" type="ORF">DYB32_007620</name>
</gene>
<dbReference type="InterPro" id="IPR003663">
    <property type="entry name" value="Sugar/inositol_transpt"/>
</dbReference>
<evidence type="ECO:0000256" key="7">
    <source>
        <dbReference type="ARBA" id="ARBA00044637"/>
    </source>
</evidence>
<dbReference type="SUPFAM" id="SSF103473">
    <property type="entry name" value="MFS general substrate transporter"/>
    <property type="match status" value="1"/>
</dbReference>
<organism evidence="16 17">
    <name type="scientific">Aphanomyces invadans</name>
    <dbReference type="NCBI Taxonomy" id="157072"/>
    <lineage>
        <taxon>Eukaryota</taxon>
        <taxon>Sar</taxon>
        <taxon>Stramenopiles</taxon>
        <taxon>Oomycota</taxon>
        <taxon>Saprolegniomycetes</taxon>
        <taxon>Saprolegniales</taxon>
        <taxon>Verrucalvaceae</taxon>
        <taxon>Aphanomyces</taxon>
    </lineage>
</organism>
<evidence type="ECO:0000256" key="10">
    <source>
        <dbReference type="ARBA" id="ARBA00044662"/>
    </source>
</evidence>
<feature type="transmembrane region" description="Helical" evidence="14">
    <location>
        <begin position="401"/>
        <end position="420"/>
    </location>
</feature>
<comment type="catalytic activity">
    <reaction evidence="7">
        <text>D-galactose(in) = D-galactose(out)</text>
        <dbReference type="Rhea" id="RHEA:34915"/>
        <dbReference type="ChEBI" id="CHEBI:4139"/>
    </reaction>
    <physiologicalReaction direction="right-to-left" evidence="7">
        <dbReference type="Rhea" id="RHEA:34917"/>
    </physiologicalReaction>
</comment>
<proteinExistence type="predicted"/>